<evidence type="ECO:0000313" key="3">
    <source>
        <dbReference type="Proteomes" id="UP001152321"/>
    </source>
</evidence>
<evidence type="ECO:0000313" key="2">
    <source>
        <dbReference type="EMBL" id="MDG0817948.1"/>
    </source>
</evidence>
<feature type="chain" id="PRO_5046036868" evidence="1">
    <location>
        <begin position="20"/>
        <end position="166"/>
    </location>
</feature>
<sequence>MKLGLVTLAILAMTGVAHAEQENSLKKILDGTARYCATAADAKTEMNVKMALRGSVLSIELVKCEADKDGSGRYVPDTSVAERSFKAVNGEIVQERYSNFELVLLDKNSNIIEIHTLNDLGLTSHEVLNLEKLERGTELLVRAIYSYQSETGISDRRIMAWGSFRY</sequence>
<gene>
    <name evidence="2" type="ORF">NWE73_16315</name>
</gene>
<dbReference type="RefSeq" id="WP_277579424.1">
    <property type="nucleotide sequence ID" value="NZ_JANRMI010000005.1"/>
</dbReference>
<organism evidence="2 3">
    <name type="scientific">Bdellovibrio svalbardensis</name>
    <dbReference type="NCBI Taxonomy" id="2972972"/>
    <lineage>
        <taxon>Bacteria</taxon>
        <taxon>Pseudomonadati</taxon>
        <taxon>Bdellovibrionota</taxon>
        <taxon>Bdellovibrionia</taxon>
        <taxon>Bdellovibrionales</taxon>
        <taxon>Pseudobdellovibrionaceae</taxon>
        <taxon>Bdellovibrio</taxon>
    </lineage>
</organism>
<comment type="caution">
    <text evidence="2">The sequence shown here is derived from an EMBL/GenBank/DDBJ whole genome shotgun (WGS) entry which is preliminary data.</text>
</comment>
<dbReference type="EMBL" id="JANRMI010000005">
    <property type="protein sequence ID" value="MDG0817948.1"/>
    <property type="molecule type" value="Genomic_DNA"/>
</dbReference>
<protein>
    <submittedName>
        <fullName evidence="2">Uncharacterized protein</fullName>
    </submittedName>
</protein>
<evidence type="ECO:0000256" key="1">
    <source>
        <dbReference type="SAM" id="SignalP"/>
    </source>
</evidence>
<name>A0ABT6DMC5_9BACT</name>
<dbReference type="Proteomes" id="UP001152321">
    <property type="component" value="Unassembled WGS sequence"/>
</dbReference>
<keyword evidence="1" id="KW-0732">Signal</keyword>
<feature type="signal peptide" evidence="1">
    <location>
        <begin position="1"/>
        <end position="19"/>
    </location>
</feature>
<accession>A0ABT6DMC5</accession>
<keyword evidence="3" id="KW-1185">Reference proteome</keyword>
<reference evidence="2" key="1">
    <citation type="submission" date="2022-08" db="EMBL/GenBank/DDBJ databases">
        <title>Novel Bdellovibrio Species Isolated from Svalbard: Designation Bdellovibrio svalbardensis.</title>
        <authorList>
            <person name="Mitchell R.J."/>
            <person name="Choi S.Y."/>
        </authorList>
    </citation>
    <scope>NUCLEOTIDE SEQUENCE</scope>
    <source>
        <strain evidence="2">PAP01</strain>
    </source>
</reference>
<proteinExistence type="predicted"/>